<evidence type="ECO:0000256" key="1">
    <source>
        <dbReference type="SAM" id="MobiDB-lite"/>
    </source>
</evidence>
<feature type="compositionally biased region" description="Low complexity" evidence="1">
    <location>
        <begin position="97"/>
        <end position="106"/>
    </location>
</feature>
<feature type="region of interest" description="Disordered" evidence="1">
    <location>
        <begin position="56"/>
        <end position="117"/>
    </location>
</feature>
<proteinExistence type="predicted"/>
<evidence type="ECO:0000313" key="2">
    <source>
        <dbReference type="EMBL" id="KNC50304.1"/>
    </source>
</evidence>
<dbReference type="RefSeq" id="XP_013756851.1">
    <property type="nucleotide sequence ID" value="XM_013901397.1"/>
</dbReference>
<keyword evidence="3" id="KW-1185">Reference proteome</keyword>
<dbReference type="EMBL" id="GL349461">
    <property type="protein sequence ID" value="KNC50304.1"/>
    <property type="molecule type" value="Genomic_DNA"/>
</dbReference>
<name>A0A0L0DD95_THETB</name>
<accession>A0A0L0DD95</accession>
<sequence>MTTASTYARRSPVLYPCPYPFSLCYTLGFPIVAPLGVTLGAPISIQIVALAAEPASASNKPPSAASTLSELNRRRPTTAVSPVHAYKDDAAQPPRPASVASSRPMSGRAQRRKAMGTLSNRKLVERLNGGLARGRITGYGGHTMGLINATGVQTGPYLVSRFDTEEAERHQRLPTHARQDSLLTVPDAFLAAVGPGTVSSSYAGHQPGFQFVTGL</sequence>
<protein>
    <submittedName>
        <fullName evidence="2">Uncharacterized protein</fullName>
    </submittedName>
</protein>
<gene>
    <name evidence="2" type="ORF">AMSG_06785</name>
</gene>
<reference evidence="2 3" key="1">
    <citation type="submission" date="2010-05" db="EMBL/GenBank/DDBJ databases">
        <title>The Genome Sequence of Thecamonas trahens ATCC 50062.</title>
        <authorList>
            <consortium name="The Broad Institute Genome Sequencing Platform"/>
            <person name="Russ C."/>
            <person name="Cuomo C."/>
            <person name="Shea T."/>
            <person name="Young S.K."/>
            <person name="Zeng Q."/>
            <person name="Koehrsen M."/>
            <person name="Haas B."/>
            <person name="Borodovsky M."/>
            <person name="Guigo R."/>
            <person name="Alvarado L."/>
            <person name="Berlin A."/>
            <person name="Bochicchio J."/>
            <person name="Borenstein D."/>
            <person name="Chapman S."/>
            <person name="Chen Z."/>
            <person name="Freedman E."/>
            <person name="Gellesch M."/>
            <person name="Goldberg J."/>
            <person name="Griggs A."/>
            <person name="Gujja S."/>
            <person name="Heilman E."/>
            <person name="Heiman D."/>
            <person name="Hepburn T."/>
            <person name="Howarth C."/>
            <person name="Jen D."/>
            <person name="Larson L."/>
            <person name="Mehta T."/>
            <person name="Park D."/>
            <person name="Pearson M."/>
            <person name="Roberts A."/>
            <person name="Saif S."/>
            <person name="Shenoy N."/>
            <person name="Sisk P."/>
            <person name="Stolte C."/>
            <person name="Sykes S."/>
            <person name="Thomson T."/>
            <person name="Walk T."/>
            <person name="White J."/>
            <person name="Yandava C."/>
            <person name="Burger G."/>
            <person name="Gray M.W."/>
            <person name="Holland P.W.H."/>
            <person name="King N."/>
            <person name="Lang F.B.F."/>
            <person name="Roger A.J."/>
            <person name="Ruiz-Trillo I."/>
            <person name="Lander E."/>
            <person name="Nusbaum C."/>
        </authorList>
    </citation>
    <scope>NUCLEOTIDE SEQUENCE [LARGE SCALE GENOMIC DNA]</scope>
    <source>
        <strain evidence="2 3">ATCC 50062</strain>
    </source>
</reference>
<organism evidence="2 3">
    <name type="scientific">Thecamonas trahens ATCC 50062</name>
    <dbReference type="NCBI Taxonomy" id="461836"/>
    <lineage>
        <taxon>Eukaryota</taxon>
        <taxon>Apusozoa</taxon>
        <taxon>Apusomonadida</taxon>
        <taxon>Apusomonadidae</taxon>
        <taxon>Thecamonas</taxon>
    </lineage>
</organism>
<evidence type="ECO:0000313" key="3">
    <source>
        <dbReference type="Proteomes" id="UP000054408"/>
    </source>
</evidence>
<feature type="compositionally biased region" description="Low complexity" evidence="1">
    <location>
        <begin position="56"/>
        <end position="66"/>
    </location>
</feature>
<dbReference type="Proteomes" id="UP000054408">
    <property type="component" value="Unassembled WGS sequence"/>
</dbReference>
<dbReference type="GeneID" id="25565867"/>
<dbReference type="AlphaFoldDB" id="A0A0L0DD95"/>